<accession>A0A3D9IFE6</accession>
<evidence type="ECO:0000313" key="1">
    <source>
        <dbReference type="EMBL" id="RED60405.1"/>
    </source>
</evidence>
<proteinExistence type="predicted"/>
<dbReference type="Proteomes" id="UP000256869">
    <property type="component" value="Unassembled WGS sequence"/>
</dbReference>
<gene>
    <name evidence="1" type="ORF">DFP95_106195</name>
</gene>
<name>A0A3D9IFE6_9BACL</name>
<protein>
    <submittedName>
        <fullName evidence="1">Uncharacterized protein</fullName>
    </submittedName>
</protein>
<sequence>MRMKQLPETQNEQYSFTQKLLLTRPIVNSIV</sequence>
<evidence type="ECO:0000313" key="2">
    <source>
        <dbReference type="Proteomes" id="UP000256869"/>
    </source>
</evidence>
<keyword evidence="2" id="KW-1185">Reference proteome</keyword>
<dbReference type="EMBL" id="QRDY01000006">
    <property type="protein sequence ID" value="RED60405.1"/>
    <property type="molecule type" value="Genomic_DNA"/>
</dbReference>
<dbReference type="AlphaFoldDB" id="A0A3D9IFE6"/>
<comment type="caution">
    <text evidence="1">The sequence shown here is derived from an EMBL/GenBank/DDBJ whole genome shotgun (WGS) entry which is preliminary data.</text>
</comment>
<reference evidence="1 2" key="1">
    <citation type="submission" date="2018-07" db="EMBL/GenBank/DDBJ databases">
        <title>Genomic Encyclopedia of Type Strains, Phase III (KMG-III): the genomes of soil and plant-associated and newly described type strains.</title>
        <authorList>
            <person name="Whitman W."/>
        </authorList>
    </citation>
    <scope>NUCLEOTIDE SEQUENCE [LARGE SCALE GENOMIC DNA]</scope>
    <source>
        <strain evidence="1 2">CECT 8236</strain>
    </source>
</reference>
<organism evidence="1 2">
    <name type="scientific">Cohnella lupini</name>
    <dbReference type="NCBI Taxonomy" id="1294267"/>
    <lineage>
        <taxon>Bacteria</taxon>
        <taxon>Bacillati</taxon>
        <taxon>Bacillota</taxon>
        <taxon>Bacilli</taxon>
        <taxon>Bacillales</taxon>
        <taxon>Paenibacillaceae</taxon>
        <taxon>Cohnella</taxon>
    </lineage>
</organism>